<name>A0ABR3IN16_LOXSC</name>
<organism evidence="5 6">
    <name type="scientific">Loxostege sticticalis</name>
    <name type="common">Beet webworm moth</name>
    <dbReference type="NCBI Taxonomy" id="481309"/>
    <lineage>
        <taxon>Eukaryota</taxon>
        <taxon>Metazoa</taxon>
        <taxon>Ecdysozoa</taxon>
        <taxon>Arthropoda</taxon>
        <taxon>Hexapoda</taxon>
        <taxon>Insecta</taxon>
        <taxon>Pterygota</taxon>
        <taxon>Neoptera</taxon>
        <taxon>Endopterygota</taxon>
        <taxon>Lepidoptera</taxon>
        <taxon>Glossata</taxon>
        <taxon>Ditrysia</taxon>
        <taxon>Pyraloidea</taxon>
        <taxon>Crambidae</taxon>
        <taxon>Pyraustinae</taxon>
        <taxon>Loxostege</taxon>
    </lineage>
</organism>
<dbReference type="InterPro" id="IPR007588">
    <property type="entry name" value="Znf_FLYWCH"/>
</dbReference>
<reference evidence="5 6" key="1">
    <citation type="submission" date="2024-06" db="EMBL/GenBank/DDBJ databases">
        <title>A chromosome-level genome assembly of beet webworm, Loxostege sticticalis.</title>
        <authorList>
            <person name="Zhang Y."/>
        </authorList>
    </citation>
    <scope>NUCLEOTIDE SEQUENCE [LARGE SCALE GENOMIC DNA]</scope>
    <source>
        <strain evidence="5">AQ026</strain>
        <tissue evidence="5">Whole body</tissue>
    </source>
</reference>
<keyword evidence="2" id="KW-0863">Zinc-finger</keyword>
<evidence type="ECO:0000256" key="1">
    <source>
        <dbReference type="ARBA" id="ARBA00022723"/>
    </source>
</evidence>
<proteinExistence type="predicted"/>
<accession>A0ABR3IN16</accession>
<dbReference type="EMBL" id="JBEUOH010000001">
    <property type="protein sequence ID" value="KAL0902469.1"/>
    <property type="molecule type" value="Genomic_DNA"/>
</dbReference>
<evidence type="ECO:0000256" key="2">
    <source>
        <dbReference type="ARBA" id="ARBA00022771"/>
    </source>
</evidence>
<gene>
    <name evidence="5" type="ORF">ABMA27_000327</name>
</gene>
<keyword evidence="1" id="KW-0479">Metal-binding</keyword>
<feature type="domain" description="FLYWCH-type" evidence="4">
    <location>
        <begin position="16"/>
        <end position="69"/>
    </location>
</feature>
<dbReference type="Gene3D" id="2.20.25.240">
    <property type="match status" value="1"/>
</dbReference>
<evidence type="ECO:0000256" key="3">
    <source>
        <dbReference type="ARBA" id="ARBA00022833"/>
    </source>
</evidence>
<evidence type="ECO:0000313" key="5">
    <source>
        <dbReference type="EMBL" id="KAL0902469.1"/>
    </source>
</evidence>
<evidence type="ECO:0000259" key="4">
    <source>
        <dbReference type="Pfam" id="PF04500"/>
    </source>
</evidence>
<dbReference type="Pfam" id="PF04500">
    <property type="entry name" value="FLYWCH"/>
    <property type="match status" value="1"/>
</dbReference>
<protein>
    <recommendedName>
        <fullName evidence="4">FLYWCH-type domain-containing protein</fullName>
    </recommendedName>
</protein>
<keyword evidence="6" id="KW-1185">Reference proteome</keyword>
<evidence type="ECO:0000313" key="6">
    <source>
        <dbReference type="Proteomes" id="UP001549920"/>
    </source>
</evidence>
<keyword evidence="3" id="KW-0862">Zinc</keyword>
<comment type="caution">
    <text evidence="5">The sequence shown here is derived from an EMBL/GenBank/DDBJ whole genome shotgun (WGS) entry which is preliminary data.</text>
</comment>
<sequence>MVVPKTSKSDKDEIEFITTRRGGMALLYSGRKYHRNKFYSNGNTFWLCYYNNNGCTGSVTLNVRNEIVKEKLHKENCQQDFGKNKVLKELHKSKEITSCSFESVKKEYDTMVFKLENDGINLVRKIPKFASIINGSFYFAKKNARKFINNFKHLFGDGTFKSCPKPFRQLYTLHGYNEETGTIVPLIFFFINWEPEKMTVDYEIAVMKAIRGVFPATVTKGCYFHFNNSLFRKAKQLKITSSVKKRHVARCAGLARLPIEFIQSGYQYIMNKICNCDQEKIRTTNNVEGWHSKINRYIGKTNPTIVHLLDSLIKETRVIDMHKSGTKKSKNYIEIDEEIRKSINELKEKKITVGHCLEIICPYDIYF</sequence>
<dbReference type="Proteomes" id="UP001549920">
    <property type="component" value="Unassembled WGS sequence"/>
</dbReference>